<evidence type="ECO:0000256" key="7">
    <source>
        <dbReference type="ARBA" id="ARBA00022755"/>
    </source>
</evidence>
<comment type="similarity">
    <text evidence="9 12">Belongs to the GARS family.</text>
</comment>
<name>A0ABU7HU77_9PSED</name>
<dbReference type="NCBIfam" id="TIGR00877">
    <property type="entry name" value="purD"/>
    <property type="match status" value="1"/>
</dbReference>
<dbReference type="InterPro" id="IPR011761">
    <property type="entry name" value="ATP-grasp"/>
</dbReference>
<sequence>MNVLIIGSGGREHALAWKVAQDPRIEKVFVAPGNAGTATEAKCENVAIDVLALEQLADFAEKNVALTIVGPEAPLVAGVVDLFRKRGLDCFGPTAGAAQLEGSKAFTKDFLARHKIPTADYQNFTEIEPALAYLREKGAPIVIKADGLAAGKGVIVAMTLAEAEEAVRDMLAGNAFGDAGSRVVIEEFLDGEEASFIVMVDGANVLPMATSQDHKRVGDADTGPNTGGMGAYSPAPVVTADVHQRVMDQVIYPTVRGMAAEGNVYTGFLYAGLMIDKAGNPKVIEFNCRFGDPETQPVMLRLESSLVLLVEAALAKALDKIEAVWDPRPSLGVVLAAGGYPGDYAKGAPIKGLQAAAALQGKVFHAGTALKEGQVVTSGGRVLCATALGDTVEAAQQQAYRLAAELDWEGAFYRKDIGYRAIARERGEHQE</sequence>
<protein>
    <recommendedName>
        <fullName evidence="4 12">Phosphoribosylamine--glycine ligase</fullName>
        <ecNumber evidence="4 12">6.3.4.13</ecNumber>
    </recommendedName>
    <alternativeName>
        <fullName evidence="12">GARS</fullName>
    </alternativeName>
    <alternativeName>
        <fullName evidence="10 12">Glycinamide ribonucleotide synthetase</fullName>
    </alternativeName>
    <alternativeName>
        <fullName evidence="11 12">Phosphoribosylglycinamide synthetase</fullName>
    </alternativeName>
</protein>
<evidence type="ECO:0000256" key="4">
    <source>
        <dbReference type="ARBA" id="ARBA00013255"/>
    </source>
</evidence>
<comment type="cofactor">
    <cofactor evidence="2">
        <name>Mg(2+)</name>
        <dbReference type="ChEBI" id="CHEBI:18420"/>
    </cofactor>
</comment>
<keyword evidence="8 13" id="KW-0067">ATP-binding</keyword>
<dbReference type="Proteomes" id="UP001335100">
    <property type="component" value="Unassembled WGS sequence"/>
</dbReference>
<evidence type="ECO:0000256" key="11">
    <source>
        <dbReference type="ARBA" id="ARBA00042864"/>
    </source>
</evidence>
<proteinExistence type="inferred from homology"/>
<feature type="domain" description="ATP-grasp" evidence="14">
    <location>
        <begin position="108"/>
        <end position="315"/>
    </location>
</feature>
<dbReference type="EC" id="6.3.4.13" evidence="4 12"/>
<dbReference type="InterPro" id="IPR000115">
    <property type="entry name" value="PRibGlycinamide_synth"/>
</dbReference>
<dbReference type="InterPro" id="IPR020562">
    <property type="entry name" value="PRibGlycinamide_synth_N"/>
</dbReference>
<evidence type="ECO:0000259" key="14">
    <source>
        <dbReference type="PROSITE" id="PS50975"/>
    </source>
</evidence>
<evidence type="ECO:0000256" key="2">
    <source>
        <dbReference type="ARBA" id="ARBA00001946"/>
    </source>
</evidence>
<dbReference type="HAMAP" id="MF_00138">
    <property type="entry name" value="GARS"/>
    <property type="match status" value="1"/>
</dbReference>
<dbReference type="PROSITE" id="PS50975">
    <property type="entry name" value="ATP_GRASP"/>
    <property type="match status" value="1"/>
</dbReference>
<gene>
    <name evidence="12 15" type="primary">purD</name>
    <name evidence="15" type="ORF">V0R50_17355</name>
</gene>
<evidence type="ECO:0000256" key="8">
    <source>
        <dbReference type="ARBA" id="ARBA00022840"/>
    </source>
</evidence>
<dbReference type="SMART" id="SM01210">
    <property type="entry name" value="GARS_C"/>
    <property type="match status" value="1"/>
</dbReference>
<dbReference type="PROSITE" id="PS00184">
    <property type="entry name" value="GARS"/>
    <property type="match status" value="1"/>
</dbReference>
<evidence type="ECO:0000256" key="1">
    <source>
        <dbReference type="ARBA" id="ARBA00001936"/>
    </source>
</evidence>
<evidence type="ECO:0000256" key="13">
    <source>
        <dbReference type="PROSITE-ProRule" id="PRU00409"/>
    </source>
</evidence>
<dbReference type="InterPro" id="IPR020559">
    <property type="entry name" value="PRibGlycinamide_synth_CS"/>
</dbReference>
<dbReference type="PANTHER" id="PTHR43472:SF1">
    <property type="entry name" value="PHOSPHORIBOSYLAMINE--GLYCINE LIGASE, CHLOROPLASTIC"/>
    <property type="match status" value="1"/>
</dbReference>
<dbReference type="PANTHER" id="PTHR43472">
    <property type="entry name" value="PHOSPHORIBOSYLAMINE--GLYCINE LIGASE"/>
    <property type="match status" value="1"/>
</dbReference>
<dbReference type="Gene3D" id="3.90.600.10">
    <property type="entry name" value="Phosphoribosylglycinamide synthetase, C-terminal domain"/>
    <property type="match status" value="1"/>
</dbReference>
<dbReference type="Gene3D" id="3.30.470.20">
    <property type="entry name" value="ATP-grasp fold, B domain"/>
    <property type="match status" value="1"/>
</dbReference>
<accession>A0ABU7HU77</accession>
<dbReference type="InterPro" id="IPR020560">
    <property type="entry name" value="PRibGlycinamide_synth_C-dom"/>
</dbReference>
<dbReference type="EMBL" id="JAZDQJ010000020">
    <property type="protein sequence ID" value="MEE1934998.1"/>
    <property type="molecule type" value="Genomic_DNA"/>
</dbReference>
<keyword evidence="5 12" id="KW-0436">Ligase</keyword>
<evidence type="ECO:0000256" key="6">
    <source>
        <dbReference type="ARBA" id="ARBA00022741"/>
    </source>
</evidence>
<comment type="caution">
    <text evidence="15">The sequence shown here is derived from an EMBL/GenBank/DDBJ whole genome shotgun (WGS) entry which is preliminary data.</text>
</comment>
<dbReference type="InterPro" id="IPR037123">
    <property type="entry name" value="PRibGlycinamide_synth_C_sf"/>
</dbReference>
<dbReference type="SMART" id="SM01209">
    <property type="entry name" value="GARS_A"/>
    <property type="match status" value="1"/>
</dbReference>
<dbReference type="SUPFAM" id="SSF51246">
    <property type="entry name" value="Rudiment single hybrid motif"/>
    <property type="match status" value="1"/>
</dbReference>
<dbReference type="Pfam" id="PF02844">
    <property type="entry name" value="GARS_N"/>
    <property type="match status" value="1"/>
</dbReference>
<evidence type="ECO:0000256" key="9">
    <source>
        <dbReference type="ARBA" id="ARBA00038345"/>
    </source>
</evidence>
<dbReference type="GO" id="GO:0004637">
    <property type="term" value="F:phosphoribosylamine-glycine ligase activity"/>
    <property type="evidence" value="ECO:0007669"/>
    <property type="project" value="UniProtKB-EC"/>
</dbReference>
<comment type="pathway">
    <text evidence="3 12">Purine metabolism; IMP biosynthesis via de novo pathway; N(1)-(5-phospho-D-ribosyl)glycinamide from 5-phospho-alpha-D-ribose 1-diphosphate: step 2/2.</text>
</comment>
<dbReference type="SUPFAM" id="SSF52440">
    <property type="entry name" value="PreATP-grasp domain"/>
    <property type="match status" value="1"/>
</dbReference>
<evidence type="ECO:0000313" key="16">
    <source>
        <dbReference type="Proteomes" id="UP001335100"/>
    </source>
</evidence>
<keyword evidence="7 12" id="KW-0658">Purine biosynthesis</keyword>
<organism evidence="15 16">
    <name type="scientific">Pseudomonas ulcerans</name>
    <dbReference type="NCBI Taxonomy" id="3115852"/>
    <lineage>
        <taxon>Bacteria</taxon>
        <taxon>Pseudomonadati</taxon>
        <taxon>Pseudomonadota</taxon>
        <taxon>Gammaproteobacteria</taxon>
        <taxon>Pseudomonadales</taxon>
        <taxon>Pseudomonadaceae</taxon>
        <taxon>Pseudomonas</taxon>
    </lineage>
</organism>
<keyword evidence="16" id="KW-1185">Reference proteome</keyword>
<dbReference type="RefSeq" id="WP_330075752.1">
    <property type="nucleotide sequence ID" value="NZ_JAZDQJ010000020.1"/>
</dbReference>
<evidence type="ECO:0000256" key="5">
    <source>
        <dbReference type="ARBA" id="ARBA00022598"/>
    </source>
</evidence>
<dbReference type="Pfam" id="PF01071">
    <property type="entry name" value="GARS_A"/>
    <property type="match status" value="1"/>
</dbReference>
<evidence type="ECO:0000256" key="3">
    <source>
        <dbReference type="ARBA" id="ARBA00005174"/>
    </source>
</evidence>
<dbReference type="SUPFAM" id="SSF56059">
    <property type="entry name" value="Glutathione synthetase ATP-binding domain-like"/>
    <property type="match status" value="1"/>
</dbReference>
<comment type="cofactor">
    <cofactor evidence="1">
        <name>Mn(2+)</name>
        <dbReference type="ChEBI" id="CHEBI:29035"/>
    </cofactor>
</comment>
<reference evidence="15 16" key="1">
    <citation type="submission" date="2024-01" db="EMBL/GenBank/DDBJ databases">
        <title>Unpublished Manusciprt.</title>
        <authorList>
            <person name="Duman M."/>
            <person name="Valdes E.G."/>
            <person name="Ajmi N."/>
            <person name="Altun S."/>
            <person name="Saticioglu I.B."/>
        </authorList>
    </citation>
    <scope>NUCLEOTIDE SEQUENCE [LARGE SCALE GENOMIC DNA]</scope>
    <source>
        <strain evidence="15 16">148P</strain>
    </source>
</reference>
<dbReference type="InterPro" id="IPR011054">
    <property type="entry name" value="Rudment_hybrid_motif"/>
</dbReference>
<evidence type="ECO:0000256" key="12">
    <source>
        <dbReference type="HAMAP-Rule" id="MF_00138"/>
    </source>
</evidence>
<dbReference type="Gene3D" id="3.30.1490.20">
    <property type="entry name" value="ATP-grasp fold, A domain"/>
    <property type="match status" value="1"/>
</dbReference>
<dbReference type="Gene3D" id="3.40.50.20">
    <property type="match status" value="1"/>
</dbReference>
<dbReference type="Pfam" id="PF02843">
    <property type="entry name" value="GARS_C"/>
    <property type="match status" value="1"/>
</dbReference>
<dbReference type="InterPro" id="IPR013815">
    <property type="entry name" value="ATP_grasp_subdomain_1"/>
</dbReference>
<evidence type="ECO:0000256" key="10">
    <source>
        <dbReference type="ARBA" id="ARBA00042242"/>
    </source>
</evidence>
<dbReference type="InterPro" id="IPR020561">
    <property type="entry name" value="PRibGlycinamid_synth_ATP-grasp"/>
</dbReference>
<dbReference type="InterPro" id="IPR016185">
    <property type="entry name" value="PreATP-grasp_dom_sf"/>
</dbReference>
<keyword evidence="6 13" id="KW-0547">Nucleotide-binding</keyword>
<evidence type="ECO:0000313" key="15">
    <source>
        <dbReference type="EMBL" id="MEE1934998.1"/>
    </source>
</evidence>
<comment type="catalytic activity">
    <reaction evidence="12">
        <text>5-phospho-beta-D-ribosylamine + glycine + ATP = N(1)-(5-phospho-beta-D-ribosyl)glycinamide + ADP + phosphate + H(+)</text>
        <dbReference type="Rhea" id="RHEA:17453"/>
        <dbReference type="ChEBI" id="CHEBI:15378"/>
        <dbReference type="ChEBI" id="CHEBI:30616"/>
        <dbReference type="ChEBI" id="CHEBI:43474"/>
        <dbReference type="ChEBI" id="CHEBI:57305"/>
        <dbReference type="ChEBI" id="CHEBI:58681"/>
        <dbReference type="ChEBI" id="CHEBI:143788"/>
        <dbReference type="ChEBI" id="CHEBI:456216"/>
        <dbReference type="EC" id="6.3.4.13"/>
    </reaction>
</comment>